<evidence type="ECO:0000313" key="2">
    <source>
        <dbReference type="EMBL" id="EJF58240.1"/>
    </source>
</evidence>
<dbReference type="InterPro" id="IPR027417">
    <property type="entry name" value="P-loop_NTPase"/>
</dbReference>
<evidence type="ECO:0000259" key="1">
    <source>
        <dbReference type="Pfam" id="PF01636"/>
    </source>
</evidence>
<dbReference type="AlphaFoldDB" id="R7SR70"/>
<dbReference type="KEGG" id="dsq:DICSQDRAFT_139591"/>
<dbReference type="Proteomes" id="UP000053319">
    <property type="component" value="Unassembled WGS sequence"/>
</dbReference>
<dbReference type="PANTHER" id="PTHR21310:SF39">
    <property type="entry name" value="AMINOGLYCOSIDE PHOSPHOTRANSFERASE DOMAIN-CONTAINING PROTEIN"/>
    <property type="match status" value="1"/>
</dbReference>
<dbReference type="Pfam" id="PF01636">
    <property type="entry name" value="APH"/>
    <property type="match status" value="1"/>
</dbReference>
<accession>R7SR70</accession>
<dbReference type="Gene3D" id="3.40.50.300">
    <property type="entry name" value="P-loop containing nucleotide triphosphate hydrolases"/>
    <property type="match status" value="1"/>
</dbReference>
<dbReference type="OrthoDB" id="4177236at2759"/>
<reference evidence="2 3" key="1">
    <citation type="journal article" date="2012" name="Science">
        <title>The Paleozoic origin of enzymatic lignin decomposition reconstructed from 31 fungal genomes.</title>
        <authorList>
            <person name="Floudas D."/>
            <person name="Binder M."/>
            <person name="Riley R."/>
            <person name="Barry K."/>
            <person name="Blanchette R.A."/>
            <person name="Henrissat B."/>
            <person name="Martinez A.T."/>
            <person name="Otillar R."/>
            <person name="Spatafora J.W."/>
            <person name="Yadav J.S."/>
            <person name="Aerts A."/>
            <person name="Benoit I."/>
            <person name="Boyd A."/>
            <person name="Carlson A."/>
            <person name="Copeland A."/>
            <person name="Coutinho P.M."/>
            <person name="de Vries R.P."/>
            <person name="Ferreira P."/>
            <person name="Findley K."/>
            <person name="Foster B."/>
            <person name="Gaskell J."/>
            <person name="Glotzer D."/>
            <person name="Gorecki P."/>
            <person name="Heitman J."/>
            <person name="Hesse C."/>
            <person name="Hori C."/>
            <person name="Igarashi K."/>
            <person name="Jurgens J.A."/>
            <person name="Kallen N."/>
            <person name="Kersten P."/>
            <person name="Kohler A."/>
            <person name="Kuees U."/>
            <person name="Kumar T.K.A."/>
            <person name="Kuo A."/>
            <person name="LaButti K."/>
            <person name="Larrondo L.F."/>
            <person name="Lindquist E."/>
            <person name="Ling A."/>
            <person name="Lombard V."/>
            <person name="Lucas S."/>
            <person name="Lundell T."/>
            <person name="Martin R."/>
            <person name="McLaughlin D.J."/>
            <person name="Morgenstern I."/>
            <person name="Morin E."/>
            <person name="Murat C."/>
            <person name="Nagy L.G."/>
            <person name="Nolan M."/>
            <person name="Ohm R.A."/>
            <person name="Patyshakuliyeva A."/>
            <person name="Rokas A."/>
            <person name="Ruiz-Duenas F.J."/>
            <person name="Sabat G."/>
            <person name="Salamov A."/>
            <person name="Samejima M."/>
            <person name="Schmutz J."/>
            <person name="Slot J.C."/>
            <person name="St John F."/>
            <person name="Stenlid J."/>
            <person name="Sun H."/>
            <person name="Sun S."/>
            <person name="Syed K."/>
            <person name="Tsang A."/>
            <person name="Wiebenga A."/>
            <person name="Young D."/>
            <person name="Pisabarro A."/>
            <person name="Eastwood D.C."/>
            <person name="Martin F."/>
            <person name="Cullen D."/>
            <person name="Grigoriev I.V."/>
            <person name="Hibbett D.S."/>
        </authorList>
    </citation>
    <scope>NUCLEOTIDE SEQUENCE [LARGE SCALE GENOMIC DNA]</scope>
    <source>
        <strain evidence="2 3">LYAD-421 SS1</strain>
    </source>
</reference>
<dbReference type="SUPFAM" id="SSF56112">
    <property type="entry name" value="Protein kinase-like (PK-like)"/>
    <property type="match status" value="1"/>
</dbReference>
<dbReference type="InterPro" id="IPR002575">
    <property type="entry name" value="Aminoglycoside_PTrfase"/>
</dbReference>
<name>R7SR70_DICSQ</name>
<feature type="domain" description="Aminoglycoside phosphotransferase" evidence="1">
    <location>
        <begin position="246"/>
        <end position="422"/>
    </location>
</feature>
<dbReference type="InterPro" id="IPR051678">
    <property type="entry name" value="AGP_Transferase"/>
</dbReference>
<protein>
    <recommendedName>
        <fullName evidence="1">Aminoglycoside phosphotransferase domain-containing protein</fullName>
    </recommendedName>
</protein>
<dbReference type="SUPFAM" id="SSF52540">
    <property type="entry name" value="P-loop containing nucleoside triphosphate hydrolases"/>
    <property type="match status" value="1"/>
</dbReference>
<dbReference type="PANTHER" id="PTHR21310">
    <property type="entry name" value="AMINOGLYCOSIDE PHOSPHOTRANSFERASE-RELATED-RELATED"/>
    <property type="match status" value="1"/>
</dbReference>
<dbReference type="InterPro" id="IPR011009">
    <property type="entry name" value="Kinase-like_dom_sf"/>
</dbReference>
<dbReference type="EMBL" id="JH719438">
    <property type="protein sequence ID" value="EJF58240.1"/>
    <property type="molecule type" value="Genomic_DNA"/>
</dbReference>
<dbReference type="HOGENOM" id="CLU_021768_2_4_1"/>
<evidence type="ECO:0000313" key="3">
    <source>
        <dbReference type="Proteomes" id="UP000053319"/>
    </source>
</evidence>
<dbReference type="OMA" id="TAIPNCN"/>
<gene>
    <name evidence="2" type="ORF">DICSQDRAFT_139591</name>
</gene>
<dbReference type="GeneID" id="18835882"/>
<sequence>MFDVTPPHKVPITVYGGPSTGKKTLISLLNHRVYRCPWSGRRLSFAAELSTRQVDATVAFILVDARQPSSDIEEDTVAAARRVAQSICILHTKTDLVPGDHSNRHLGYLGSHPYLSYKWDVDCLSASLATGEGVDDILAYIGRIASESASVHQRDIRVSLQKLWSFVLDCIASCFALPPPTQLPDVSAELAAVTTDSDVMSLMHNVLDNTWGEELKSRLRAEDPSAHVTVNRITPSLIVKHPSPSERESMKFVRQNTTIPIPRDLCPDLSMLVMDFIDGEMLYECWDRLGRFMQFRVACTLRLYVKQLRSLTYSTPGALGDRLVSGILFEEYEYGPFRNARRFRRFCEYVAFEGWKAIARMAIGSGTVPPEPPRPSFPWTPVFTHGDLNMSNLVLDRRGTLWVMDWANAGFYPPILESIIMRQMHEIWHTDDIPPLWRRYRGFIAGKTSKEDEEFWDNFTGTIHRFPSQSSQRYT</sequence>
<dbReference type="RefSeq" id="XP_007369058.1">
    <property type="nucleotide sequence ID" value="XM_007368996.1"/>
</dbReference>
<proteinExistence type="predicted"/>
<organism evidence="2 3">
    <name type="scientific">Dichomitus squalens (strain LYAD-421)</name>
    <name type="common">Western red white-rot fungus</name>
    <dbReference type="NCBI Taxonomy" id="732165"/>
    <lineage>
        <taxon>Eukaryota</taxon>
        <taxon>Fungi</taxon>
        <taxon>Dikarya</taxon>
        <taxon>Basidiomycota</taxon>
        <taxon>Agaricomycotina</taxon>
        <taxon>Agaricomycetes</taxon>
        <taxon>Polyporales</taxon>
        <taxon>Polyporaceae</taxon>
        <taxon>Dichomitus</taxon>
    </lineage>
</organism>